<dbReference type="PANTHER" id="PTHR43737:SF1">
    <property type="entry name" value="DUF1501 DOMAIN-CONTAINING PROTEIN"/>
    <property type="match status" value="1"/>
</dbReference>
<accession>A0A1I5RTQ0</accession>
<evidence type="ECO:0008006" key="3">
    <source>
        <dbReference type="Google" id="ProtNLM"/>
    </source>
</evidence>
<keyword evidence="2" id="KW-1185">Reference proteome</keyword>
<dbReference type="InterPro" id="IPR006311">
    <property type="entry name" value="TAT_signal"/>
</dbReference>
<dbReference type="PROSITE" id="PS51318">
    <property type="entry name" value="TAT"/>
    <property type="match status" value="1"/>
</dbReference>
<reference evidence="1 2" key="1">
    <citation type="submission" date="2016-10" db="EMBL/GenBank/DDBJ databases">
        <authorList>
            <person name="de Groot N.N."/>
        </authorList>
    </citation>
    <scope>NUCLEOTIDE SEQUENCE [LARGE SCALE GENOMIC DNA]</scope>
    <source>
        <strain evidence="1 2">DSM 28286</strain>
    </source>
</reference>
<organism evidence="1 2">
    <name type="scientific">Parafilimonas terrae</name>
    <dbReference type="NCBI Taxonomy" id="1465490"/>
    <lineage>
        <taxon>Bacteria</taxon>
        <taxon>Pseudomonadati</taxon>
        <taxon>Bacteroidota</taxon>
        <taxon>Chitinophagia</taxon>
        <taxon>Chitinophagales</taxon>
        <taxon>Chitinophagaceae</taxon>
        <taxon>Parafilimonas</taxon>
    </lineage>
</organism>
<evidence type="ECO:0000313" key="2">
    <source>
        <dbReference type="Proteomes" id="UP000199031"/>
    </source>
</evidence>
<name>A0A1I5RTQ0_9BACT</name>
<proteinExistence type="predicted"/>
<protein>
    <recommendedName>
        <fullName evidence="3">Tat (Twin-arginine translocation) pathway signal sequence</fullName>
    </recommendedName>
</protein>
<dbReference type="AlphaFoldDB" id="A0A1I5RTQ0"/>
<evidence type="ECO:0000313" key="1">
    <source>
        <dbReference type="EMBL" id="SFP61904.1"/>
    </source>
</evidence>
<dbReference type="SUPFAM" id="SSF53649">
    <property type="entry name" value="Alkaline phosphatase-like"/>
    <property type="match status" value="1"/>
</dbReference>
<dbReference type="Proteomes" id="UP000199031">
    <property type="component" value="Unassembled WGS sequence"/>
</dbReference>
<dbReference type="STRING" id="1465490.SAMN05444277_101413"/>
<dbReference type="OrthoDB" id="9783759at2"/>
<dbReference type="EMBL" id="FOXQ01000001">
    <property type="protein sequence ID" value="SFP61904.1"/>
    <property type="molecule type" value="Genomic_DNA"/>
</dbReference>
<dbReference type="RefSeq" id="WP_090653988.1">
    <property type="nucleotide sequence ID" value="NZ_FOXQ01000001.1"/>
</dbReference>
<dbReference type="InterPro" id="IPR017850">
    <property type="entry name" value="Alkaline_phosphatase_core_sf"/>
</dbReference>
<sequence>MEKEILEHRLGMNRRRFLSRLSLGIGSVALGSLLIPDLFSKNDEEAAITGLAQFAPKAKRIIYLFQNGAPSQLDLFDYKPLLQKMHGEDLPASIRMGQRLTGMTADQKKFPLAGTYFQFNQYGQAKAWISELLPYTAGVVDDLCIVKSLYTEAINHDPALTFFQTGAQVGNRPSMGAWLSYGLGSENKNLPAFCVLLSKGKGNGQGVYSKLWSNGFLDSIHQGVQFSSGDSPVLYLNNPDGMNKTDRRLMLDKLAELNDASYKEFGDPEINTRIQQYEMAYRMQTAVPEITDMSREPESIIKLYGPDCLVPGTFAANCLLARKLSENGVRFVQLYHQGWDAHGNLPNEIKGQCKDVDQSSAALITDLKQRGLLDETLVIWGGEFGRTNYCQGLLTRDNYGRDHHPRCFTVWMAGGGIKPGVYGETDEFGYNIAENPVHVHDFHATILALMGIDHEKLTFRHLGRRYRLTDVAGTVVKDIMA</sequence>
<dbReference type="Gene3D" id="3.40.720.10">
    <property type="entry name" value="Alkaline Phosphatase, subunit A"/>
    <property type="match status" value="1"/>
</dbReference>
<dbReference type="InterPro" id="IPR010869">
    <property type="entry name" value="DUF1501"/>
</dbReference>
<dbReference type="Pfam" id="PF07394">
    <property type="entry name" value="DUF1501"/>
    <property type="match status" value="1"/>
</dbReference>
<dbReference type="PANTHER" id="PTHR43737">
    <property type="entry name" value="BLL7424 PROTEIN"/>
    <property type="match status" value="1"/>
</dbReference>
<gene>
    <name evidence="1" type="ORF">SAMN05444277_101413</name>
</gene>